<evidence type="ECO:0000313" key="3">
    <source>
        <dbReference type="Ensembl" id="ENSCCRP00000037565.2"/>
    </source>
</evidence>
<reference evidence="3" key="1">
    <citation type="submission" date="2025-08" db="UniProtKB">
        <authorList>
            <consortium name="Ensembl"/>
        </authorList>
    </citation>
    <scope>IDENTIFICATION</scope>
</reference>
<dbReference type="SMART" id="SM00451">
    <property type="entry name" value="ZnF_U1"/>
    <property type="match status" value="4"/>
</dbReference>
<dbReference type="Ensembl" id="ENSCCRT00000040700.2">
    <property type="protein sequence ID" value="ENSCCRP00000037565.2"/>
    <property type="gene ID" value="ENSCCRG00000020088.2"/>
</dbReference>
<dbReference type="PANTHER" id="PTHR46742:SF2">
    <property type="entry name" value="ZINC FINGER MATRIN-TYPE PROTEIN 1"/>
    <property type="match status" value="1"/>
</dbReference>
<protein>
    <submittedName>
        <fullName evidence="3">Zinc finger matrin-type 1</fullName>
    </submittedName>
</protein>
<feature type="compositionally biased region" description="Basic residues" evidence="1">
    <location>
        <begin position="497"/>
        <end position="507"/>
    </location>
</feature>
<dbReference type="SUPFAM" id="SSF57667">
    <property type="entry name" value="beta-beta-alpha zinc fingers"/>
    <property type="match status" value="4"/>
</dbReference>
<organism evidence="3 4">
    <name type="scientific">Cyprinus carpio carpio</name>
    <dbReference type="NCBI Taxonomy" id="630221"/>
    <lineage>
        <taxon>Eukaryota</taxon>
        <taxon>Metazoa</taxon>
        <taxon>Chordata</taxon>
        <taxon>Craniata</taxon>
        <taxon>Vertebrata</taxon>
        <taxon>Euteleostomi</taxon>
        <taxon>Actinopterygii</taxon>
        <taxon>Neopterygii</taxon>
        <taxon>Teleostei</taxon>
        <taxon>Ostariophysi</taxon>
        <taxon>Cypriniformes</taxon>
        <taxon>Cyprinidae</taxon>
        <taxon>Cyprininae</taxon>
        <taxon>Cyprinus</taxon>
    </lineage>
</organism>
<feature type="compositionally biased region" description="Polar residues" evidence="1">
    <location>
        <begin position="1"/>
        <end position="14"/>
    </location>
</feature>
<dbReference type="GeneTree" id="ENSGT00940000161244"/>
<dbReference type="OMA" id="DSISYWQ"/>
<keyword evidence="4" id="KW-1185">Reference proteome</keyword>
<dbReference type="AlphaFoldDB" id="A0A8C1BRS0"/>
<feature type="compositionally biased region" description="Basic and acidic residues" evidence="1">
    <location>
        <begin position="508"/>
        <end position="550"/>
    </location>
</feature>
<accession>A0A8C1BRS0</accession>
<dbReference type="PANTHER" id="PTHR46742">
    <property type="entry name" value="LYSINE-RICH COILED-COIL PROTEIN 1"/>
    <property type="match status" value="1"/>
</dbReference>
<sequence length="648" mass="73669">MSELQASVSCSPQCAETDKTKNTDDINPETVQNTNTNISQVEEGSQSDSDLLKGLLTDSFCHICEATLLYESQRVSHYEGKKHAQRVRMYLQNKKAKINKPSQDCGGVLRGLSAEKFCELCNMVFSSPAVAKSHYEGKVHAKNMRKTNPPPPEAPVLESTTPVILQSEAAVQNQISQEQNTSGSGDQEVDLSDPNKYCTLCSASFNNPLVAQQHYIGRKHQRNQARQEMLDQMGEQSEHASSLTCPICCLTLSSIEMYQAHMQGNKHIVKEKKVMELCKSQKKVYDSFQDELADYIQVQKARGLEPKAGPGNTGQANMDLDESVKEGPQKAEEMPHPGKLVPRFPPPGFPRTHWHPHFQSQVNQSAFGMRGPVPHYQPGYMPHVRPPFTPGHLCKRGKSPESVSSSSFSDSSSYTSSSSDSSSSYDSKERRRRKRKMKKRGKSRRDQEEGSDTERSERKKRQKGDRRVSAEGEDERKKWKERRKRERSSSEDEESRSKRRASKKSRRHGDGQHAKRRKEEELLVKQEIEVHEEPQGKMEEHVEVRTETKDGKHKHKKERKKGKEKTNQEDSRTEEERLWDETILGVFLDFLNDGIVLGPQKRSFLKSSGLLSLFMHSKEGLSFRNLSALNSLLKIQKLIFCHHLLTLI</sequence>
<dbReference type="Proteomes" id="UP001108240">
    <property type="component" value="Unplaced"/>
</dbReference>
<feature type="compositionally biased region" description="Basic and acidic residues" evidence="1">
    <location>
        <begin position="444"/>
        <end position="457"/>
    </location>
</feature>
<feature type="compositionally biased region" description="Basic and acidic residues" evidence="1">
    <location>
        <begin position="564"/>
        <end position="574"/>
    </location>
</feature>
<dbReference type="InterPro" id="IPR003604">
    <property type="entry name" value="Matrin/U1-like-C_Znf_C2H2"/>
</dbReference>
<feature type="compositionally biased region" description="Basic residues" evidence="1">
    <location>
        <begin position="430"/>
        <end position="443"/>
    </location>
</feature>
<feature type="compositionally biased region" description="Basic and acidic residues" evidence="1">
    <location>
        <begin position="465"/>
        <end position="478"/>
    </location>
</feature>
<reference evidence="3" key="2">
    <citation type="submission" date="2025-09" db="UniProtKB">
        <authorList>
            <consortium name="Ensembl"/>
        </authorList>
    </citation>
    <scope>IDENTIFICATION</scope>
</reference>
<dbReference type="InterPro" id="IPR036236">
    <property type="entry name" value="Znf_C2H2_sf"/>
</dbReference>
<feature type="compositionally biased region" description="Basic residues" evidence="1">
    <location>
        <begin position="551"/>
        <end position="563"/>
    </location>
</feature>
<proteinExistence type="predicted"/>
<dbReference type="Gene3D" id="3.30.160.60">
    <property type="entry name" value="Classic Zinc Finger"/>
    <property type="match status" value="4"/>
</dbReference>
<dbReference type="Pfam" id="PF12874">
    <property type="entry name" value="zf-met"/>
    <property type="match status" value="4"/>
</dbReference>
<dbReference type="SMART" id="SM00355">
    <property type="entry name" value="ZnF_C2H2"/>
    <property type="match status" value="4"/>
</dbReference>
<feature type="region of interest" description="Disordered" evidence="1">
    <location>
        <begin position="303"/>
        <end position="338"/>
    </location>
</feature>
<dbReference type="GO" id="GO:0008270">
    <property type="term" value="F:zinc ion binding"/>
    <property type="evidence" value="ECO:0007669"/>
    <property type="project" value="InterPro"/>
</dbReference>
<name>A0A8C1BRS0_CYPCA</name>
<feature type="compositionally biased region" description="Low complexity" evidence="1">
    <location>
        <begin position="400"/>
        <end position="425"/>
    </location>
</feature>
<evidence type="ECO:0000313" key="4">
    <source>
        <dbReference type="Proteomes" id="UP001108240"/>
    </source>
</evidence>
<evidence type="ECO:0000259" key="2">
    <source>
        <dbReference type="PROSITE" id="PS00028"/>
    </source>
</evidence>
<feature type="region of interest" description="Disordered" evidence="1">
    <location>
        <begin position="367"/>
        <end position="574"/>
    </location>
</feature>
<dbReference type="PROSITE" id="PS00028">
    <property type="entry name" value="ZINC_FINGER_C2H2_1"/>
    <property type="match status" value="1"/>
</dbReference>
<feature type="region of interest" description="Disordered" evidence="1">
    <location>
        <begin position="1"/>
        <end position="35"/>
    </location>
</feature>
<feature type="domain" description="C2H2-type" evidence="2">
    <location>
        <begin position="118"/>
        <end position="140"/>
    </location>
</feature>
<dbReference type="InterPro" id="IPR013087">
    <property type="entry name" value="Znf_C2H2_type"/>
</dbReference>
<evidence type="ECO:0000256" key="1">
    <source>
        <dbReference type="SAM" id="MobiDB-lite"/>
    </source>
</evidence>
<dbReference type="GO" id="GO:0003676">
    <property type="term" value="F:nucleic acid binding"/>
    <property type="evidence" value="ECO:0007669"/>
    <property type="project" value="InterPro"/>
</dbReference>
<feature type="compositionally biased region" description="Basic and acidic residues" evidence="1">
    <location>
        <begin position="322"/>
        <end position="336"/>
    </location>
</feature>